<evidence type="ECO:0000313" key="1">
    <source>
        <dbReference type="EMBL" id="SIT89541.1"/>
    </source>
</evidence>
<reference evidence="2" key="1">
    <citation type="submission" date="2017-01" db="EMBL/GenBank/DDBJ databases">
        <authorList>
            <person name="Varghese N."/>
            <person name="Submissions S."/>
        </authorList>
    </citation>
    <scope>NUCLEOTIDE SEQUENCE [LARGE SCALE GENOMIC DNA]</scope>
    <source>
        <strain evidence="2">LP100</strain>
    </source>
</reference>
<dbReference type="InterPro" id="IPR037066">
    <property type="entry name" value="Plug_dom_sf"/>
</dbReference>
<dbReference type="OrthoDB" id="893948at2"/>
<dbReference type="STRING" id="1317125.SAMN05444128_2048"/>
<gene>
    <name evidence="1" type="ORF">SAMN05444128_2048</name>
</gene>
<accession>A0A1R3XDS4</accession>
<evidence type="ECO:0000313" key="2">
    <source>
        <dbReference type="Proteomes" id="UP000187181"/>
    </source>
</evidence>
<dbReference type="Proteomes" id="UP000187181">
    <property type="component" value="Unassembled WGS sequence"/>
</dbReference>
<dbReference type="AlphaFoldDB" id="A0A1R3XDS4"/>
<sequence>MMKALLIVLIVAFQLNLVVAQKANIELIKSLIEARYGVSLDKVDLCDIYILEGIVYDEKSINGALKKYEKQQIIFTELVDLSKTTFFNHDCKYVTVLSTGSNQAEEEKERILSKVRANLNDNLPKLVIRDYLCQDCMQVVVDGMSVGVYQARQLVNDLKMEDIQNIAMYDTPNPEVYGRNAKNGLVEIYLKNKKKSR</sequence>
<keyword evidence="2" id="KW-1185">Reference proteome</keyword>
<name>A0A1R3XDS4_9BACT</name>
<protein>
    <submittedName>
        <fullName evidence="1">Uncharacterized protein</fullName>
    </submittedName>
</protein>
<organism evidence="1 2">
    <name type="scientific">Pontibacter indicus</name>
    <dbReference type="NCBI Taxonomy" id="1317125"/>
    <lineage>
        <taxon>Bacteria</taxon>
        <taxon>Pseudomonadati</taxon>
        <taxon>Bacteroidota</taxon>
        <taxon>Cytophagia</taxon>
        <taxon>Cytophagales</taxon>
        <taxon>Hymenobacteraceae</taxon>
        <taxon>Pontibacter</taxon>
    </lineage>
</organism>
<dbReference type="Gene3D" id="2.170.130.10">
    <property type="entry name" value="TonB-dependent receptor, plug domain"/>
    <property type="match status" value="1"/>
</dbReference>
<dbReference type="EMBL" id="FTPP01000002">
    <property type="protein sequence ID" value="SIT89541.1"/>
    <property type="molecule type" value="Genomic_DNA"/>
</dbReference>
<proteinExistence type="predicted"/>
<dbReference type="RefSeq" id="WP_076668538.1">
    <property type="nucleotide sequence ID" value="NZ_FTPP01000002.1"/>
</dbReference>